<keyword evidence="4 8" id="KW-0238">DNA-binding</keyword>
<dbReference type="GO" id="GO:0005634">
    <property type="term" value="C:nucleus"/>
    <property type="evidence" value="ECO:0007669"/>
    <property type="project" value="UniProtKB-SubCell"/>
</dbReference>
<dbReference type="Proteomes" id="UP000283530">
    <property type="component" value="Unassembled WGS sequence"/>
</dbReference>
<evidence type="ECO:0000256" key="9">
    <source>
        <dbReference type="SAM" id="MobiDB-lite"/>
    </source>
</evidence>
<comment type="caution">
    <text evidence="12">The sequence shown here is derived from an EMBL/GenBank/DDBJ whole genome shotgun (WGS) entry which is preliminary data.</text>
</comment>
<comment type="subcellular location">
    <subcellularLocation>
        <location evidence="1 8">Nucleus</location>
    </subcellularLocation>
</comment>
<dbReference type="InterPro" id="IPR003340">
    <property type="entry name" value="B3_DNA-bd"/>
</dbReference>
<dbReference type="EMBL" id="QPKB01000010">
    <property type="protein sequence ID" value="RWR93333.1"/>
    <property type="molecule type" value="Genomic_DNA"/>
</dbReference>
<feature type="region of interest" description="Disordered" evidence="9">
    <location>
        <begin position="577"/>
        <end position="606"/>
    </location>
</feature>
<dbReference type="PANTHER" id="PTHR31384">
    <property type="entry name" value="AUXIN RESPONSE FACTOR 4-RELATED"/>
    <property type="match status" value="1"/>
</dbReference>
<dbReference type="AlphaFoldDB" id="A0A443PRH6"/>
<sequence>MAYGDSYRGSSNSSSERTEAGGVGYEEKLYEELWRGCAGPLVDVPRRGERVFYFPQGHMEQLEASTNQESDQQIHLFNLPSKILCQVINIQLRAEPDTDEVYAQITLQPDPEQTLPKIPDQSLSEPQRPTVHSFCKILTASDTSTHGGFSVLRRHANECLPPLDMTQPTPTQELVAKDLHGLEWRFKHIFRGQPRRHLLTTGWSTFVTSKRLVAGDAFVFMRGENGELRVGVRRFTQQQSTMPSSVISQQSMHLGILATASHAVTTNTLFTVYYKPRTSQFIIGLNKYLEAVENGFSLGMRFKMRFEGEDTPERRFTGTIVGVGDVSSKWACSDWRSLKVQWDEAAVLQRPESVSSWEIEPFDVSVSLSETYPAPMKTKRIRPSIELPISEPSSGFWYPGTTQSRDLSALSNSDAQSCETQVVWSPKQKEIKENILNRGRIHNMGRHEDVWLKDLLVSFPNQPECPSSLTDVSLKLFQDENEESKVVSVLPVAPGNLTSNHILKPGNESMSILTDRGKISEARNGYRLFGIDLIDSSNNSHATEKTSMTGLFNISDSAMVAAPTQATVYAADSDQLPGLPKASKEQKLSLQTSPKEVQSRQTCSTTRSRTKVQLQGSAVGRAVDLTMLGGYDELVMELERMFEIHGELRHRKKWQIAFTDDENDMMLVGDDPWPEFCRMVKKIFIYTCEEVKKMNSRIKLHSPANVSGVLSMDSELKSET</sequence>
<dbReference type="Pfam" id="PF02362">
    <property type="entry name" value="B3"/>
    <property type="match status" value="1"/>
</dbReference>
<dbReference type="SUPFAM" id="SSF101936">
    <property type="entry name" value="DNA-binding pseudobarrel domain"/>
    <property type="match status" value="1"/>
</dbReference>
<dbReference type="Gene3D" id="2.40.330.10">
    <property type="entry name" value="DNA-binding pseudobarrel domain"/>
    <property type="match status" value="1"/>
</dbReference>
<dbReference type="Gene3D" id="3.10.20.90">
    <property type="entry name" value="Phosphatidylinositol 3-kinase Catalytic Subunit, Chain A, domain 1"/>
    <property type="match status" value="1"/>
</dbReference>
<evidence type="ECO:0000256" key="1">
    <source>
        <dbReference type="ARBA" id="ARBA00004123"/>
    </source>
</evidence>
<evidence type="ECO:0000256" key="4">
    <source>
        <dbReference type="ARBA" id="ARBA00023125"/>
    </source>
</evidence>
<dbReference type="CDD" id="cd10017">
    <property type="entry name" value="B3_DNA"/>
    <property type="match status" value="1"/>
</dbReference>
<comment type="similarity">
    <text evidence="2 8">Belongs to the ARF family.</text>
</comment>
<dbReference type="PROSITE" id="PS51745">
    <property type="entry name" value="PB1"/>
    <property type="match status" value="1"/>
</dbReference>
<dbReference type="InterPro" id="IPR033389">
    <property type="entry name" value="AUX/IAA_dom"/>
</dbReference>
<feature type="region of interest" description="Disordered" evidence="9">
    <location>
        <begin position="1"/>
        <end position="21"/>
    </location>
</feature>
<dbReference type="Gene3D" id="2.30.30.1040">
    <property type="match status" value="1"/>
</dbReference>
<dbReference type="InterPro" id="IPR044835">
    <property type="entry name" value="ARF_plant"/>
</dbReference>
<dbReference type="STRING" id="337451.A0A443PRH6"/>
<dbReference type="PANTHER" id="PTHR31384:SF1">
    <property type="entry name" value="AUXIN RESPONSE FACTOR 9"/>
    <property type="match status" value="1"/>
</dbReference>
<evidence type="ECO:0000259" key="11">
    <source>
        <dbReference type="PROSITE" id="PS51745"/>
    </source>
</evidence>
<keyword evidence="13" id="KW-1185">Reference proteome</keyword>
<comment type="function">
    <text evidence="8">Auxin response factors (ARFs) are transcriptional factors that bind specifically to the DNA sequence 5'-TGTCTC-3' found in the auxin-responsive promoter elements (AuxREs).</text>
</comment>
<reference evidence="12 13" key="1">
    <citation type="journal article" date="2019" name="Nat. Plants">
        <title>Stout camphor tree genome fills gaps in understanding of flowering plant genome evolution.</title>
        <authorList>
            <person name="Chaw S.M."/>
            <person name="Liu Y.C."/>
            <person name="Wu Y.W."/>
            <person name="Wang H.Y."/>
            <person name="Lin C.I."/>
            <person name="Wu C.S."/>
            <person name="Ke H.M."/>
            <person name="Chang L.Y."/>
            <person name="Hsu C.Y."/>
            <person name="Yang H.T."/>
            <person name="Sudianto E."/>
            <person name="Hsu M.H."/>
            <person name="Wu K.P."/>
            <person name="Wang L.N."/>
            <person name="Leebens-Mack J.H."/>
            <person name="Tsai I.J."/>
        </authorList>
    </citation>
    <scope>NUCLEOTIDE SEQUENCE [LARGE SCALE GENOMIC DNA]</scope>
    <source>
        <strain evidence="13">cv. Chaw 1501</strain>
        <tissue evidence="12">Young leaves</tissue>
    </source>
</reference>
<gene>
    <name evidence="12" type="ORF">CKAN_02257900</name>
</gene>
<name>A0A443PRH6_9MAGN</name>
<keyword evidence="3 8" id="KW-0805">Transcription regulation</keyword>
<comment type="subunit">
    <text evidence="8">Homodimers and heterodimers.</text>
</comment>
<dbReference type="Pfam" id="PF06507">
    <property type="entry name" value="ARF_AD"/>
    <property type="match status" value="1"/>
</dbReference>
<keyword evidence="6 8" id="KW-0539">Nucleus</keyword>
<evidence type="ECO:0000256" key="2">
    <source>
        <dbReference type="ARBA" id="ARBA00007853"/>
    </source>
</evidence>
<dbReference type="FunFam" id="3.10.20.90:FF:000047">
    <property type="entry name" value="Auxin response factor"/>
    <property type="match status" value="1"/>
</dbReference>
<dbReference type="PROSITE" id="PS50863">
    <property type="entry name" value="B3"/>
    <property type="match status" value="1"/>
</dbReference>
<evidence type="ECO:0000259" key="10">
    <source>
        <dbReference type="PROSITE" id="PS50863"/>
    </source>
</evidence>
<dbReference type="InterPro" id="IPR053793">
    <property type="entry name" value="PB1-like"/>
</dbReference>
<evidence type="ECO:0000256" key="3">
    <source>
        <dbReference type="ARBA" id="ARBA00023015"/>
    </source>
</evidence>
<keyword evidence="7 8" id="KW-0927">Auxin signaling pathway</keyword>
<evidence type="ECO:0000256" key="6">
    <source>
        <dbReference type="ARBA" id="ARBA00023242"/>
    </source>
</evidence>
<feature type="domain" description="PB1" evidence="11">
    <location>
        <begin position="607"/>
        <end position="699"/>
    </location>
</feature>
<protein>
    <recommendedName>
        <fullName evidence="8">Auxin response factor</fullName>
    </recommendedName>
</protein>
<dbReference type="OrthoDB" id="1050118at2759"/>
<proteinExistence type="inferred from homology"/>
<organism evidence="12 13">
    <name type="scientific">Cinnamomum micranthum f. kanehirae</name>
    <dbReference type="NCBI Taxonomy" id="337451"/>
    <lineage>
        <taxon>Eukaryota</taxon>
        <taxon>Viridiplantae</taxon>
        <taxon>Streptophyta</taxon>
        <taxon>Embryophyta</taxon>
        <taxon>Tracheophyta</taxon>
        <taxon>Spermatophyta</taxon>
        <taxon>Magnoliopsida</taxon>
        <taxon>Magnoliidae</taxon>
        <taxon>Laurales</taxon>
        <taxon>Lauraceae</taxon>
        <taxon>Cinnamomum</taxon>
    </lineage>
</organism>
<dbReference type="GO" id="GO:0009734">
    <property type="term" value="P:auxin-activated signaling pathway"/>
    <property type="evidence" value="ECO:0007669"/>
    <property type="project" value="UniProtKB-KW"/>
</dbReference>
<feature type="domain" description="TF-B3" evidence="10">
    <location>
        <begin position="134"/>
        <end position="236"/>
    </location>
</feature>
<keyword evidence="5 8" id="KW-0804">Transcription</keyword>
<dbReference type="InterPro" id="IPR010525">
    <property type="entry name" value="ARF_dom"/>
</dbReference>
<dbReference type="GO" id="GO:0003677">
    <property type="term" value="F:DNA binding"/>
    <property type="evidence" value="ECO:0007669"/>
    <property type="project" value="UniProtKB-KW"/>
</dbReference>
<dbReference type="GO" id="GO:0006355">
    <property type="term" value="P:regulation of DNA-templated transcription"/>
    <property type="evidence" value="ECO:0007669"/>
    <property type="project" value="InterPro"/>
</dbReference>
<dbReference type="FunFam" id="2.40.330.10:FF:000001">
    <property type="entry name" value="Auxin response factor"/>
    <property type="match status" value="1"/>
</dbReference>
<dbReference type="Pfam" id="PF02309">
    <property type="entry name" value="AUX_IAA"/>
    <property type="match status" value="1"/>
</dbReference>
<accession>A0A443PRH6</accession>
<evidence type="ECO:0000313" key="12">
    <source>
        <dbReference type="EMBL" id="RWR93333.1"/>
    </source>
</evidence>
<evidence type="ECO:0000256" key="7">
    <source>
        <dbReference type="ARBA" id="ARBA00023294"/>
    </source>
</evidence>
<evidence type="ECO:0000313" key="13">
    <source>
        <dbReference type="Proteomes" id="UP000283530"/>
    </source>
</evidence>
<dbReference type="SUPFAM" id="SSF54277">
    <property type="entry name" value="CAD &amp; PB1 domains"/>
    <property type="match status" value="1"/>
</dbReference>
<evidence type="ECO:0000256" key="5">
    <source>
        <dbReference type="ARBA" id="ARBA00023163"/>
    </source>
</evidence>
<dbReference type="SMART" id="SM01019">
    <property type="entry name" value="B3"/>
    <property type="match status" value="1"/>
</dbReference>
<evidence type="ECO:0000256" key="8">
    <source>
        <dbReference type="RuleBase" id="RU004561"/>
    </source>
</evidence>
<dbReference type="FunFam" id="2.30.30.1040:FF:000001">
    <property type="entry name" value="Auxin response factor"/>
    <property type="match status" value="1"/>
</dbReference>
<dbReference type="InterPro" id="IPR015300">
    <property type="entry name" value="DNA-bd_pseudobarrel_sf"/>
</dbReference>